<feature type="domain" description="Zn(2)-C6 fungal-type" evidence="3">
    <location>
        <begin position="14"/>
        <end position="47"/>
    </location>
</feature>
<dbReference type="SUPFAM" id="SSF57701">
    <property type="entry name" value="Zn2/Cys6 DNA-binding domain"/>
    <property type="match status" value="1"/>
</dbReference>
<evidence type="ECO:0000313" key="4">
    <source>
        <dbReference type="EMBL" id="KAF4338992.1"/>
    </source>
</evidence>
<proteinExistence type="predicted"/>
<reference evidence="4" key="2">
    <citation type="submission" date="2020-02" db="EMBL/GenBank/DDBJ databases">
        <title>Identification and distribution of gene clusters putatively required for synthesis of sphingolipid metabolism inhibitors in phylogenetically diverse species of the filamentous fungus Fusarium.</title>
        <authorList>
            <person name="Kim H.-S."/>
            <person name="Busman M."/>
            <person name="Brown D.W."/>
            <person name="Divon H."/>
            <person name="Uhlig S."/>
            <person name="Proctor R.H."/>
        </authorList>
    </citation>
    <scope>NUCLEOTIDE SEQUENCE</scope>
    <source>
        <strain evidence="4">NRRL 25174</strain>
    </source>
</reference>
<dbReference type="SMART" id="SM00066">
    <property type="entry name" value="GAL4"/>
    <property type="match status" value="1"/>
</dbReference>
<reference evidence="4" key="1">
    <citation type="journal article" date="2017" name="Mycologia">
        <title>Fusarium algeriense, sp. nov., a novel toxigenic crown rot pathogen of durum wheat from Algeria is nested in the Fusarium burgessii species complex.</title>
        <authorList>
            <person name="Laraba I."/>
            <person name="Keddad A."/>
            <person name="Boureghda H."/>
            <person name="Abdallah N."/>
            <person name="Vaughan M.M."/>
            <person name="Proctor R.H."/>
            <person name="Busman M."/>
            <person name="O'Donnell K."/>
        </authorList>
    </citation>
    <scope>NUCLEOTIDE SEQUENCE</scope>
    <source>
        <strain evidence="4">NRRL 25174</strain>
    </source>
</reference>
<feature type="region of interest" description="Disordered" evidence="2">
    <location>
        <begin position="49"/>
        <end position="87"/>
    </location>
</feature>
<name>A0A9P5AJH0_9HYPO</name>
<evidence type="ECO:0000256" key="1">
    <source>
        <dbReference type="ARBA" id="ARBA00023242"/>
    </source>
</evidence>
<dbReference type="InterPro" id="IPR001138">
    <property type="entry name" value="Zn2Cys6_DnaBD"/>
</dbReference>
<sequence>MGASGPHPSQRRFSCDVCRKSKARCQRINPSDEKCAKCTMLGVRCEIGQQRVPGRPRRKAASKSPTAPTTTQHRPINASNPSVSSSPLQQVSAFADDWSPFDWTGLLSPNDSPPPQITASSVQDPNMPSWNMGFSDIFDLSKSSWLTGSNMELINIPSHTEIDFNTSITSLYAADTPRFPTSPFLANGTFPLSNCLTTHHPRNTEPQDYMSDLSTINLGLHVRLEAMKKNKTSLDFDLMIYQHGPLFIDNITLAEFVIKVAQDFLFILTRLYNSRYCPELLCDSQPNAMIFPCHLSSELRKEARNLFQFSLPKPTTTSEPLPTSIFLMITSIFIQLITIYELILDNIATRVERIAIDPIEPIPGLIVCGRPLERPCTQGMIFCEVSVSLIESIERVLGAGIKSDITEVGLLSLRQIEVLGKELDERHQVVPGHALMTPATLRKLLGKVADIFRSIRP</sequence>
<organism evidence="4 5">
    <name type="scientific">Fusarium beomiforme</name>
    <dbReference type="NCBI Taxonomy" id="44412"/>
    <lineage>
        <taxon>Eukaryota</taxon>
        <taxon>Fungi</taxon>
        <taxon>Dikarya</taxon>
        <taxon>Ascomycota</taxon>
        <taxon>Pezizomycotina</taxon>
        <taxon>Sordariomycetes</taxon>
        <taxon>Hypocreomycetidae</taxon>
        <taxon>Hypocreales</taxon>
        <taxon>Nectriaceae</taxon>
        <taxon>Fusarium</taxon>
        <taxon>Fusarium burgessii species complex</taxon>
    </lineage>
</organism>
<evidence type="ECO:0000256" key="2">
    <source>
        <dbReference type="SAM" id="MobiDB-lite"/>
    </source>
</evidence>
<comment type="caution">
    <text evidence="4">The sequence shown here is derived from an EMBL/GenBank/DDBJ whole genome shotgun (WGS) entry which is preliminary data.</text>
</comment>
<accession>A0A9P5AJH0</accession>
<dbReference type="InterPro" id="IPR036864">
    <property type="entry name" value="Zn2-C6_fun-type_DNA-bd_sf"/>
</dbReference>
<dbReference type="Pfam" id="PF00172">
    <property type="entry name" value="Zn_clus"/>
    <property type="match status" value="1"/>
</dbReference>
<dbReference type="GO" id="GO:0000981">
    <property type="term" value="F:DNA-binding transcription factor activity, RNA polymerase II-specific"/>
    <property type="evidence" value="ECO:0007669"/>
    <property type="project" value="InterPro"/>
</dbReference>
<dbReference type="OrthoDB" id="3434319at2759"/>
<dbReference type="EMBL" id="PVQB02000311">
    <property type="protein sequence ID" value="KAF4338992.1"/>
    <property type="molecule type" value="Genomic_DNA"/>
</dbReference>
<evidence type="ECO:0000313" key="5">
    <source>
        <dbReference type="Proteomes" id="UP000730481"/>
    </source>
</evidence>
<dbReference type="GO" id="GO:0008270">
    <property type="term" value="F:zinc ion binding"/>
    <property type="evidence" value="ECO:0007669"/>
    <property type="project" value="InterPro"/>
</dbReference>
<dbReference type="PROSITE" id="PS50048">
    <property type="entry name" value="ZN2_CY6_FUNGAL_2"/>
    <property type="match status" value="1"/>
</dbReference>
<dbReference type="Gene3D" id="4.10.240.10">
    <property type="entry name" value="Zn(2)-C6 fungal-type DNA-binding domain"/>
    <property type="match status" value="1"/>
</dbReference>
<keyword evidence="5" id="KW-1185">Reference proteome</keyword>
<keyword evidence="1" id="KW-0539">Nucleus</keyword>
<gene>
    <name evidence="4" type="ORF">FBEOM_7079</name>
</gene>
<dbReference type="Proteomes" id="UP000730481">
    <property type="component" value="Unassembled WGS sequence"/>
</dbReference>
<evidence type="ECO:0000259" key="3">
    <source>
        <dbReference type="PROSITE" id="PS50048"/>
    </source>
</evidence>
<feature type="compositionally biased region" description="Low complexity" evidence="2">
    <location>
        <begin position="62"/>
        <end position="87"/>
    </location>
</feature>
<dbReference type="AlphaFoldDB" id="A0A9P5AJH0"/>
<protein>
    <recommendedName>
        <fullName evidence="3">Zn(2)-C6 fungal-type domain-containing protein</fullName>
    </recommendedName>
</protein>
<dbReference type="CDD" id="cd00067">
    <property type="entry name" value="GAL4"/>
    <property type="match status" value="1"/>
</dbReference>
<dbReference type="PROSITE" id="PS00463">
    <property type="entry name" value="ZN2_CY6_FUNGAL_1"/>
    <property type="match status" value="1"/>
</dbReference>